<dbReference type="PROSITE" id="PS00108">
    <property type="entry name" value="PROTEIN_KINASE_ST"/>
    <property type="match status" value="1"/>
</dbReference>
<dbReference type="SMART" id="SM00133">
    <property type="entry name" value="S_TK_X"/>
    <property type="match status" value="1"/>
</dbReference>
<comment type="catalytic activity">
    <reaction evidence="14">
        <text>L-seryl-[protein] + ATP = O-phospho-L-seryl-[protein] + ADP + H(+)</text>
        <dbReference type="Rhea" id="RHEA:17989"/>
        <dbReference type="Rhea" id="RHEA-COMP:9863"/>
        <dbReference type="Rhea" id="RHEA-COMP:11604"/>
        <dbReference type="ChEBI" id="CHEBI:15378"/>
        <dbReference type="ChEBI" id="CHEBI:29999"/>
        <dbReference type="ChEBI" id="CHEBI:30616"/>
        <dbReference type="ChEBI" id="CHEBI:83421"/>
        <dbReference type="ChEBI" id="CHEBI:456216"/>
        <dbReference type="EC" id="2.7.11.1"/>
    </reaction>
</comment>
<dbReference type="InterPro" id="IPR000961">
    <property type="entry name" value="AGC-kinase_C"/>
</dbReference>
<name>A7SJR1_NEMVE</name>
<feature type="domain" description="Protein kinase" evidence="18">
    <location>
        <begin position="38"/>
        <end position="353"/>
    </location>
</feature>
<dbReference type="PhylomeDB" id="A7SJR1"/>
<dbReference type="Gene3D" id="1.10.510.10">
    <property type="entry name" value="Transferase(Phosphotransferase) domain 1"/>
    <property type="match status" value="1"/>
</dbReference>
<evidence type="ECO:0000259" key="18">
    <source>
        <dbReference type="PROSITE" id="PS50011"/>
    </source>
</evidence>
<dbReference type="PROSITE" id="PS50011">
    <property type="entry name" value="PROTEIN_KINASE_DOM"/>
    <property type="match status" value="1"/>
</dbReference>
<keyword evidence="10" id="KW-0418">Kinase</keyword>
<dbReference type="GO" id="GO:0005737">
    <property type="term" value="C:cytoplasm"/>
    <property type="evidence" value="ECO:0007669"/>
    <property type="project" value="UniProtKB-SubCell"/>
</dbReference>
<dbReference type="SUPFAM" id="SSF56112">
    <property type="entry name" value="Protein kinase-like (PK-like)"/>
    <property type="match status" value="1"/>
</dbReference>
<dbReference type="FunFam" id="1.10.510.10:FF:000199">
    <property type="entry name" value="Non-specific serine/threonine protein kinase"/>
    <property type="match status" value="1"/>
</dbReference>
<dbReference type="InParanoid" id="A7SJR1"/>
<dbReference type="EC" id="2.7.11.1" evidence="3"/>
<feature type="binding site" evidence="15">
    <location>
        <position position="67"/>
    </location>
    <ligand>
        <name>ATP</name>
        <dbReference type="ChEBI" id="CHEBI:30616"/>
    </ligand>
</feature>
<keyword evidence="4" id="KW-0963">Cytoplasm</keyword>
<dbReference type="STRING" id="45351.A7SJR1"/>
<keyword evidence="9 15" id="KW-0547">Nucleotide-binding</keyword>
<dbReference type="GO" id="GO:0043065">
    <property type="term" value="P:positive regulation of apoptotic process"/>
    <property type="evidence" value="ECO:0000318"/>
    <property type="project" value="GO_Central"/>
</dbReference>
<evidence type="ECO:0000256" key="9">
    <source>
        <dbReference type="ARBA" id="ARBA00022741"/>
    </source>
</evidence>
<dbReference type="FunFam" id="3.30.200.20:FF:000391">
    <property type="entry name" value="Large tumor suppressor kinase 1"/>
    <property type="match status" value="1"/>
</dbReference>
<dbReference type="FunFam" id="1.10.510.10:FF:000024">
    <property type="entry name" value="Probable serine/threonine-protein kinase cot-1"/>
    <property type="match status" value="1"/>
</dbReference>
<keyword evidence="7" id="KW-0808">Transferase</keyword>
<comment type="subcellular location">
    <subcellularLocation>
        <location evidence="2">Cytoplasm</location>
    </subcellularLocation>
</comment>
<protein>
    <recommendedName>
        <fullName evidence="3">non-specific serine/threonine protein kinase</fullName>
        <ecNumber evidence="3">2.7.11.1</ecNumber>
    </recommendedName>
</protein>
<dbReference type="PANTHER" id="PTHR22988:SF76">
    <property type="entry name" value="CHROMOSOME UNDETERMINED SCAFFOLD_135, WHOLE GENOME SHOTGUN SEQUENCE"/>
    <property type="match status" value="1"/>
</dbReference>
<evidence type="ECO:0000256" key="1">
    <source>
        <dbReference type="ARBA" id="ARBA00001946"/>
    </source>
</evidence>
<evidence type="ECO:0000256" key="14">
    <source>
        <dbReference type="ARBA" id="ARBA00048679"/>
    </source>
</evidence>
<dbReference type="GO" id="GO:0005524">
    <property type="term" value="F:ATP binding"/>
    <property type="evidence" value="ECO:0007669"/>
    <property type="project" value="UniProtKB-UniRule"/>
</dbReference>
<dbReference type="InterPro" id="IPR017441">
    <property type="entry name" value="Protein_kinase_ATP_BS"/>
</dbReference>
<evidence type="ECO:0000256" key="8">
    <source>
        <dbReference type="ARBA" id="ARBA00022723"/>
    </source>
</evidence>
<evidence type="ECO:0000256" key="13">
    <source>
        <dbReference type="ARBA" id="ARBA00047899"/>
    </source>
</evidence>
<dbReference type="GO" id="GO:0071944">
    <property type="term" value="C:cell periphery"/>
    <property type="evidence" value="ECO:0007669"/>
    <property type="project" value="UniProtKB-ARBA"/>
</dbReference>
<evidence type="ECO:0000313" key="20">
    <source>
        <dbReference type="EMBL" id="EDO36034.1"/>
    </source>
</evidence>
<comment type="cofactor">
    <cofactor evidence="1">
        <name>Mg(2+)</name>
        <dbReference type="ChEBI" id="CHEBI:18420"/>
    </cofactor>
</comment>
<evidence type="ECO:0000256" key="10">
    <source>
        <dbReference type="ARBA" id="ARBA00022777"/>
    </source>
</evidence>
<feature type="domain" description="AGC-kinase C-terminal" evidence="19">
    <location>
        <begin position="354"/>
        <end position="427"/>
    </location>
</feature>
<dbReference type="GO" id="GO:0046620">
    <property type="term" value="P:regulation of organ growth"/>
    <property type="evidence" value="ECO:0000318"/>
    <property type="project" value="GO_Central"/>
</dbReference>
<keyword evidence="12" id="KW-0460">Magnesium</keyword>
<evidence type="ECO:0000256" key="2">
    <source>
        <dbReference type="ARBA" id="ARBA00004496"/>
    </source>
</evidence>
<evidence type="ECO:0000256" key="7">
    <source>
        <dbReference type="ARBA" id="ARBA00022679"/>
    </source>
</evidence>
<evidence type="ECO:0000256" key="4">
    <source>
        <dbReference type="ARBA" id="ARBA00022490"/>
    </source>
</evidence>
<dbReference type="Proteomes" id="UP000001593">
    <property type="component" value="Unassembled WGS sequence"/>
</dbReference>
<evidence type="ECO:0000313" key="21">
    <source>
        <dbReference type="Proteomes" id="UP000001593"/>
    </source>
</evidence>
<dbReference type="GO" id="GO:0000082">
    <property type="term" value="P:G1/S transition of mitotic cell cycle"/>
    <property type="evidence" value="ECO:0000318"/>
    <property type="project" value="GO_Central"/>
</dbReference>
<dbReference type="Gene3D" id="3.30.200.20">
    <property type="entry name" value="Phosphorylase Kinase, domain 1"/>
    <property type="match status" value="1"/>
</dbReference>
<organism evidence="20 21">
    <name type="scientific">Nematostella vectensis</name>
    <name type="common">Starlet sea anemone</name>
    <dbReference type="NCBI Taxonomy" id="45351"/>
    <lineage>
        <taxon>Eukaryota</taxon>
        <taxon>Metazoa</taxon>
        <taxon>Cnidaria</taxon>
        <taxon>Anthozoa</taxon>
        <taxon>Hexacorallia</taxon>
        <taxon>Actiniaria</taxon>
        <taxon>Edwardsiidae</taxon>
        <taxon>Nematostella</taxon>
    </lineage>
</organism>
<sequence>MRKVGLSEEAQSQMRQLLKQKETNYIRLKRTKMDISMFEKIRTIGIGAFGEVWLVRKTDTSMLYAMKILRKSEVFRRNQAAHVKAERDILAEADNEWVVKLYYSFQDQENLYFVMDYVPGGDLMSLLIKFGIFPEDYAKFYIAELVLAIDSVHRMGFVHRDIKPDNILIDKDGHIKLTDFGLCTGFRWTHDSKYYEKGQHMRQDSMEPDERAWEEMRATCHCGDISIDKPYSEMKPLERRHFRKHMRCQAHSLVGTPNYIAPEVLLRIGYRQSCDWWSVGVILYEMLVGQPPFLAPTPAETQLKIINWETELRIPHQARLSREAKDLILRLCTNADMRLGSNGASEIKAHPFFACVDWAYLAKRVQAPYTPVIRFPTDTANFDPVDPERLRTSDSGEDSPDRLVPDRSNHRPEHAFFEFTFRRFFND</sequence>
<dbReference type="GO" id="GO:0007010">
    <property type="term" value="P:cytoskeleton organization"/>
    <property type="evidence" value="ECO:0007669"/>
    <property type="project" value="UniProtKB-ARBA"/>
</dbReference>
<dbReference type="OMA" id="REKMQNW"/>
<dbReference type="InterPro" id="IPR008271">
    <property type="entry name" value="Ser/Thr_kinase_AS"/>
</dbReference>
<evidence type="ECO:0000256" key="3">
    <source>
        <dbReference type="ARBA" id="ARBA00012513"/>
    </source>
</evidence>
<dbReference type="InterPro" id="IPR050839">
    <property type="entry name" value="Rho-assoc_Ser/Thr_Kinase"/>
</dbReference>
<feature type="region of interest" description="Disordered" evidence="17">
    <location>
        <begin position="384"/>
        <end position="409"/>
    </location>
</feature>
<reference evidence="20 21" key="1">
    <citation type="journal article" date="2007" name="Science">
        <title>Sea anemone genome reveals ancestral eumetazoan gene repertoire and genomic organization.</title>
        <authorList>
            <person name="Putnam N.H."/>
            <person name="Srivastava M."/>
            <person name="Hellsten U."/>
            <person name="Dirks B."/>
            <person name="Chapman J."/>
            <person name="Salamov A."/>
            <person name="Terry A."/>
            <person name="Shapiro H."/>
            <person name="Lindquist E."/>
            <person name="Kapitonov V.V."/>
            <person name="Jurka J."/>
            <person name="Genikhovich G."/>
            <person name="Grigoriev I.V."/>
            <person name="Lucas S.M."/>
            <person name="Steele R.E."/>
            <person name="Finnerty J.R."/>
            <person name="Technau U."/>
            <person name="Martindale M.Q."/>
            <person name="Rokhsar D.S."/>
        </authorList>
    </citation>
    <scope>NUCLEOTIDE SEQUENCE [LARGE SCALE GENOMIC DNA]</scope>
    <source>
        <strain evidence="21">CH2 X CH6</strain>
    </source>
</reference>
<dbReference type="HOGENOM" id="CLU_000288_63_5_1"/>
<dbReference type="GO" id="GO:0035329">
    <property type="term" value="P:hippo signaling"/>
    <property type="evidence" value="ECO:0000318"/>
    <property type="project" value="GO_Central"/>
</dbReference>
<evidence type="ECO:0000256" key="6">
    <source>
        <dbReference type="ARBA" id="ARBA00022553"/>
    </source>
</evidence>
<comment type="similarity">
    <text evidence="16">Belongs to the protein kinase superfamily.</text>
</comment>
<evidence type="ECO:0000256" key="17">
    <source>
        <dbReference type="SAM" id="MobiDB-lite"/>
    </source>
</evidence>
<evidence type="ECO:0000256" key="16">
    <source>
        <dbReference type="RuleBase" id="RU000304"/>
    </source>
</evidence>
<evidence type="ECO:0000256" key="15">
    <source>
        <dbReference type="PROSITE-ProRule" id="PRU10141"/>
    </source>
</evidence>
<keyword evidence="5 16" id="KW-0723">Serine/threonine-protein kinase</keyword>
<dbReference type="PROSITE" id="PS51285">
    <property type="entry name" value="AGC_KINASE_CTER"/>
    <property type="match status" value="1"/>
</dbReference>
<keyword evidence="6" id="KW-0597">Phosphoprotein</keyword>
<dbReference type="GO" id="GO:0004674">
    <property type="term" value="F:protein serine/threonine kinase activity"/>
    <property type="evidence" value="ECO:0000318"/>
    <property type="project" value="GO_Central"/>
</dbReference>
<dbReference type="CDD" id="cd05598">
    <property type="entry name" value="STKc_LATS"/>
    <property type="match status" value="1"/>
</dbReference>
<feature type="compositionally biased region" description="Basic and acidic residues" evidence="17">
    <location>
        <begin position="386"/>
        <end position="409"/>
    </location>
</feature>
<dbReference type="InterPro" id="IPR011009">
    <property type="entry name" value="Kinase-like_dom_sf"/>
</dbReference>
<dbReference type="SMART" id="SM00220">
    <property type="entry name" value="S_TKc"/>
    <property type="match status" value="1"/>
</dbReference>
<evidence type="ECO:0000256" key="11">
    <source>
        <dbReference type="ARBA" id="ARBA00022840"/>
    </source>
</evidence>
<dbReference type="GO" id="GO:1900181">
    <property type="term" value="P:negative regulation of protein localization to nucleus"/>
    <property type="evidence" value="ECO:0007669"/>
    <property type="project" value="UniProtKB-ARBA"/>
</dbReference>
<dbReference type="EMBL" id="DS469680">
    <property type="protein sequence ID" value="EDO36034.1"/>
    <property type="molecule type" value="Genomic_DNA"/>
</dbReference>
<evidence type="ECO:0000259" key="19">
    <source>
        <dbReference type="PROSITE" id="PS51285"/>
    </source>
</evidence>
<keyword evidence="8" id="KW-0479">Metal-binding</keyword>
<keyword evidence="21" id="KW-1185">Reference proteome</keyword>
<dbReference type="Pfam" id="PF00069">
    <property type="entry name" value="Pkinase"/>
    <property type="match status" value="2"/>
</dbReference>
<comment type="catalytic activity">
    <reaction evidence="13">
        <text>L-threonyl-[protein] + ATP = O-phospho-L-threonyl-[protein] + ADP + H(+)</text>
        <dbReference type="Rhea" id="RHEA:46608"/>
        <dbReference type="Rhea" id="RHEA-COMP:11060"/>
        <dbReference type="Rhea" id="RHEA-COMP:11605"/>
        <dbReference type="ChEBI" id="CHEBI:15378"/>
        <dbReference type="ChEBI" id="CHEBI:30013"/>
        <dbReference type="ChEBI" id="CHEBI:30616"/>
        <dbReference type="ChEBI" id="CHEBI:61977"/>
        <dbReference type="ChEBI" id="CHEBI:456216"/>
        <dbReference type="EC" id="2.7.11.1"/>
    </reaction>
</comment>
<feature type="non-terminal residue" evidence="20">
    <location>
        <position position="427"/>
    </location>
</feature>
<dbReference type="PANTHER" id="PTHR22988">
    <property type="entry name" value="MYOTONIC DYSTROPHY S/T KINASE-RELATED"/>
    <property type="match status" value="1"/>
</dbReference>
<dbReference type="InterPro" id="IPR000719">
    <property type="entry name" value="Prot_kinase_dom"/>
</dbReference>
<dbReference type="PROSITE" id="PS00107">
    <property type="entry name" value="PROTEIN_KINASE_ATP"/>
    <property type="match status" value="1"/>
</dbReference>
<gene>
    <name evidence="20" type="ORF">NEMVEDRAFT_v1g120850</name>
</gene>
<dbReference type="AlphaFoldDB" id="A7SJR1"/>
<evidence type="ECO:0000256" key="12">
    <source>
        <dbReference type="ARBA" id="ARBA00022842"/>
    </source>
</evidence>
<dbReference type="GO" id="GO:0046872">
    <property type="term" value="F:metal ion binding"/>
    <property type="evidence" value="ECO:0007669"/>
    <property type="project" value="UniProtKB-KW"/>
</dbReference>
<accession>A7SJR1</accession>
<evidence type="ECO:0000256" key="5">
    <source>
        <dbReference type="ARBA" id="ARBA00022527"/>
    </source>
</evidence>
<proteinExistence type="inferred from homology"/>
<dbReference type="eggNOG" id="KOG0608">
    <property type="taxonomic scope" value="Eukaryota"/>
</dbReference>
<keyword evidence="11 15" id="KW-0067">ATP-binding</keyword>